<protein>
    <submittedName>
        <fullName evidence="2">YceI family protein</fullName>
    </submittedName>
</protein>
<dbReference type="PANTHER" id="PTHR34406">
    <property type="entry name" value="PROTEIN YCEI"/>
    <property type="match status" value="1"/>
</dbReference>
<dbReference type="EMBL" id="JAYGJQ010000002">
    <property type="protein sequence ID" value="MEA9357419.1"/>
    <property type="molecule type" value="Genomic_DNA"/>
</dbReference>
<gene>
    <name evidence="2" type="ORF">SHI21_14425</name>
</gene>
<evidence type="ECO:0000313" key="2">
    <source>
        <dbReference type="EMBL" id="MEA9357419.1"/>
    </source>
</evidence>
<proteinExistence type="predicted"/>
<dbReference type="SUPFAM" id="SSF101874">
    <property type="entry name" value="YceI-like"/>
    <property type="match status" value="1"/>
</dbReference>
<name>A0ABU5VYM4_9BACT</name>
<dbReference type="InterPro" id="IPR007372">
    <property type="entry name" value="Lipid/polyisoprenoid-bd_YceI"/>
</dbReference>
<dbReference type="RefSeq" id="WP_323577425.1">
    <property type="nucleotide sequence ID" value="NZ_JAYGJQ010000002.1"/>
</dbReference>
<sequence>MIHSYKANPDKSTAHFKLHNILIPDVEGDFECLRGKFIYDPENLKSSVIEAYIDVKTISTGKESRDSQFKGEEFFNAKKYPTIVFHSLKFEIQDDLLKVLGNLTVKHITKEVVLNVERPDNIHKRQMSLAASTIINRDEFGLALGRILEVGEVLVGDNIQITMDIQLTKE</sequence>
<reference evidence="2 3" key="1">
    <citation type="submission" date="2023-11" db="EMBL/GenBank/DDBJ databases">
        <title>A Novel Polar Bacteriovorax (B. antarcticus) Isolated from the Biocrust in Antarctica.</title>
        <authorList>
            <person name="Mun W."/>
            <person name="Choi S.Y."/>
            <person name="Mitchell R.J."/>
        </authorList>
    </citation>
    <scope>NUCLEOTIDE SEQUENCE [LARGE SCALE GENOMIC DNA]</scope>
    <source>
        <strain evidence="2 3">PP10</strain>
    </source>
</reference>
<evidence type="ECO:0000259" key="1">
    <source>
        <dbReference type="SMART" id="SM00867"/>
    </source>
</evidence>
<keyword evidence="3" id="KW-1185">Reference proteome</keyword>
<comment type="caution">
    <text evidence="2">The sequence shown here is derived from an EMBL/GenBank/DDBJ whole genome shotgun (WGS) entry which is preliminary data.</text>
</comment>
<dbReference type="InterPro" id="IPR036761">
    <property type="entry name" value="TTHA0802/YceI-like_sf"/>
</dbReference>
<feature type="domain" description="Lipid/polyisoprenoid-binding YceI-like" evidence="1">
    <location>
        <begin position="4"/>
        <end position="168"/>
    </location>
</feature>
<evidence type="ECO:0000313" key="3">
    <source>
        <dbReference type="Proteomes" id="UP001302274"/>
    </source>
</evidence>
<dbReference type="Proteomes" id="UP001302274">
    <property type="component" value="Unassembled WGS sequence"/>
</dbReference>
<accession>A0ABU5VYM4</accession>
<dbReference type="PANTHER" id="PTHR34406:SF1">
    <property type="entry name" value="PROTEIN YCEI"/>
    <property type="match status" value="1"/>
</dbReference>
<organism evidence="2 3">
    <name type="scientific">Bacteriovorax antarcticus</name>
    <dbReference type="NCBI Taxonomy" id="3088717"/>
    <lineage>
        <taxon>Bacteria</taxon>
        <taxon>Pseudomonadati</taxon>
        <taxon>Bdellovibrionota</taxon>
        <taxon>Bacteriovoracia</taxon>
        <taxon>Bacteriovoracales</taxon>
        <taxon>Bacteriovoracaceae</taxon>
        <taxon>Bacteriovorax</taxon>
    </lineage>
</organism>
<dbReference type="SMART" id="SM00867">
    <property type="entry name" value="YceI"/>
    <property type="match status" value="1"/>
</dbReference>
<dbReference type="Pfam" id="PF04264">
    <property type="entry name" value="YceI"/>
    <property type="match status" value="1"/>
</dbReference>
<dbReference type="Gene3D" id="2.40.128.110">
    <property type="entry name" value="Lipid/polyisoprenoid-binding, YceI-like"/>
    <property type="match status" value="1"/>
</dbReference>